<dbReference type="SMART" id="SM00283">
    <property type="entry name" value="MA"/>
    <property type="match status" value="1"/>
</dbReference>
<evidence type="ECO:0000256" key="2">
    <source>
        <dbReference type="PROSITE-ProRule" id="PRU00284"/>
    </source>
</evidence>
<protein>
    <submittedName>
        <fullName evidence="5">Globin-coupled sensor protein</fullName>
    </submittedName>
</protein>
<evidence type="ECO:0000313" key="5">
    <source>
        <dbReference type="EMBL" id="MCV9887216.1"/>
    </source>
</evidence>
<dbReference type="Pfam" id="PF11563">
    <property type="entry name" value="Protoglobin"/>
    <property type="match status" value="1"/>
</dbReference>
<evidence type="ECO:0000313" key="6">
    <source>
        <dbReference type="Proteomes" id="UP001526147"/>
    </source>
</evidence>
<dbReference type="PANTHER" id="PTHR32089">
    <property type="entry name" value="METHYL-ACCEPTING CHEMOTAXIS PROTEIN MCPB"/>
    <property type="match status" value="1"/>
</dbReference>
<sequence>MGILSFRKEKKAVNSVQNEDYEALLSKVVLQIDEPELLSQINMLDITKHDLAIALKVKPYIEENIQEIVQTFYASFEAGQGLIDIINNHSSVDRLKETLKAHVLKMFNGQMDAEDVKRMRRIAHIHVKIGLEAKWYMAGFQQLLASVIHTIEPHFHSKSEIIQAIQSISKLFSLEQQIVLEAYESEYAAVRAESEHEKQQIRAEVNQLAAQLAETTDHTKAFIQEILAQSQEIASYSVDRSEAAATAEEQAHHGKSDLEKQSKLMTFIEQSNVEILEKMKSLEQTSEKINQVVSIVTSIAEQTNLLALNAAIESARAGEYGKGFAVVASEVRKLAEETKSSVQGVSSLITNIHTQIDSISDSINKVADLTTKGSDQMDDMSSFFDTILDIMNKNKQQSEQAKTDLTNFTDVINDVSNAIHSIADTSDQLKDMAKTI</sequence>
<gene>
    <name evidence="5" type="ORF">OIH86_16370</name>
</gene>
<dbReference type="Gene3D" id="1.10.490.10">
    <property type="entry name" value="Globins"/>
    <property type="match status" value="1"/>
</dbReference>
<dbReference type="Pfam" id="PF00015">
    <property type="entry name" value="MCPsignal"/>
    <property type="match status" value="1"/>
</dbReference>
<dbReference type="Proteomes" id="UP001526147">
    <property type="component" value="Unassembled WGS sequence"/>
</dbReference>
<dbReference type="PANTHER" id="PTHR32089:SF118">
    <property type="entry name" value="HEME-BASED AEROTACTIC TRANSDUCER HEMAT"/>
    <property type="match status" value="1"/>
</dbReference>
<reference evidence="5 6" key="1">
    <citation type="submission" date="2022-10" db="EMBL/GenBank/DDBJ databases">
        <title>Draft genome assembly of moderately radiation resistant bacterium Metabacillus halosaccharovorans.</title>
        <authorList>
            <person name="Pal S."/>
            <person name="Gopinathan A."/>
        </authorList>
    </citation>
    <scope>NUCLEOTIDE SEQUENCE [LARGE SCALE GENOMIC DNA]</scope>
    <source>
        <strain evidence="5 6">VITHBRA001</strain>
    </source>
</reference>
<dbReference type="PROSITE" id="PS50111">
    <property type="entry name" value="CHEMOTAXIS_TRANSDUC_2"/>
    <property type="match status" value="1"/>
</dbReference>
<proteinExistence type="predicted"/>
<keyword evidence="1 2" id="KW-0807">Transducer</keyword>
<dbReference type="InterPro" id="IPR004089">
    <property type="entry name" value="MCPsignal_dom"/>
</dbReference>
<dbReference type="InterPro" id="IPR009050">
    <property type="entry name" value="Globin-like_sf"/>
</dbReference>
<dbReference type="InterPro" id="IPR039379">
    <property type="entry name" value="Protoglobin_sensor_dom"/>
</dbReference>
<evidence type="ECO:0000259" key="4">
    <source>
        <dbReference type="PROSITE" id="PS50111"/>
    </source>
</evidence>
<dbReference type="EMBL" id="JAOYEY010000044">
    <property type="protein sequence ID" value="MCV9887216.1"/>
    <property type="molecule type" value="Genomic_DNA"/>
</dbReference>
<dbReference type="CDD" id="cd01068">
    <property type="entry name" value="globin_sensor"/>
    <property type="match status" value="1"/>
</dbReference>
<organism evidence="5 6">
    <name type="scientific">Metabacillus halosaccharovorans</name>
    <dbReference type="NCBI Taxonomy" id="930124"/>
    <lineage>
        <taxon>Bacteria</taxon>
        <taxon>Bacillati</taxon>
        <taxon>Bacillota</taxon>
        <taxon>Bacilli</taxon>
        <taxon>Bacillales</taxon>
        <taxon>Bacillaceae</taxon>
        <taxon>Metabacillus</taxon>
    </lineage>
</organism>
<accession>A0ABT3DJK9</accession>
<evidence type="ECO:0000256" key="1">
    <source>
        <dbReference type="ARBA" id="ARBA00023224"/>
    </source>
</evidence>
<name>A0ABT3DJK9_9BACI</name>
<dbReference type="Gene3D" id="1.10.287.950">
    <property type="entry name" value="Methyl-accepting chemotaxis protein"/>
    <property type="match status" value="1"/>
</dbReference>
<dbReference type="SUPFAM" id="SSF58104">
    <property type="entry name" value="Methyl-accepting chemotaxis protein (MCP) signaling domain"/>
    <property type="match status" value="1"/>
</dbReference>
<feature type="coiled-coil region" evidence="3">
    <location>
        <begin position="180"/>
        <end position="218"/>
    </location>
</feature>
<keyword evidence="6" id="KW-1185">Reference proteome</keyword>
<feature type="domain" description="Methyl-accepting transducer" evidence="4">
    <location>
        <begin position="204"/>
        <end position="423"/>
    </location>
</feature>
<dbReference type="SUPFAM" id="SSF46458">
    <property type="entry name" value="Globin-like"/>
    <property type="match status" value="1"/>
</dbReference>
<dbReference type="InterPro" id="IPR044398">
    <property type="entry name" value="Globin-sensor_dom"/>
</dbReference>
<dbReference type="RefSeq" id="WP_264143632.1">
    <property type="nucleotide sequence ID" value="NZ_JAOYEY010000044.1"/>
</dbReference>
<dbReference type="InterPro" id="IPR012292">
    <property type="entry name" value="Globin/Proto"/>
</dbReference>
<evidence type="ECO:0000256" key="3">
    <source>
        <dbReference type="SAM" id="Coils"/>
    </source>
</evidence>
<keyword evidence="3" id="KW-0175">Coiled coil</keyword>
<comment type="caution">
    <text evidence="5">The sequence shown here is derived from an EMBL/GenBank/DDBJ whole genome shotgun (WGS) entry which is preliminary data.</text>
</comment>